<dbReference type="Proteomes" id="UP000198749">
    <property type="component" value="Unassembled WGS sequence"/>
</dbReference>
<proteinExistence type="predicted"/>
<evidence type="ECO:0000313" key="1">
    <source>
        <dbReference type="EMBL" id="SEQ12972.1"/>
    </source>
</evidence>
<evidence type="ECO:0000313" key="2">
    <source>
        <dbReference type="Proteomes" id="UP000198749"/>
    </source>
</evidence>
<accession>A0A1H9DHI9</accession>
<gene>
    <name evidence="1" type="ORF">SAMN03080615_00558</name>
</gene>
<sequence>MNIQLVNMGPVYFMRLKRVIKWVGQFFRCLAKRDERIEEQTTHRYNRGATLLCWLGLYLSIALVAGCDVVQVEGQGSQLESLQLVALPEANDQSSTAVDLVFIYSSRAATLLPSDAGEWFAARDALKSILGLQADLVSLEIPPGDFVEEVDLPERHRSAIDVVVYSNYLSQRGQQRVSVSGFHNLQLVLKKDHIEYLEVME</sequence>
<organism evidence="1 2">
    <name type="scientific">Amphritea atlantica</name>
    <dbReference type="NCBI Taxonomy" id="355243"/>
    <lineage>
        <taxon>Bacteria</taxon>
        <taxon>Pseudomonadati</taxon>
        <taxon>Pseudomonadota</taxon>
        <taxon>Gammaproteobacteria</taxon>
        <taxon>Oceanospirillales</taxon>
        <taxon>Oceanospirillaceae</taxon>
        <taxon>Amphritea</taxon>
    </lineage>
</organism>
<reference evidence="2" key="1">
    <citation type="submission" date="2016-10" db="EMBL/GenBank/DDBJ databases">
        <authorList>
            <person name="Varghese N."/>
            <person name="Submissions S."/>
        </authorList>
    </citation>
    <scope>NUCLEOTIDE SEQUENCE [LARGE SCALE GENOMIC DNA]</scope>
    <source>
        <strain evidence="2">DSM 18887</strain>
    </source>
</reference>
<keyword evidence="2" id="KW-1185">Reference proteome</keyword>
<dbReference type="AlphaFoldDB" id="A0A1H9DHI9"/>
<protein>
    <submittedName>
        <fullName evidence="1">Type VI secretion system protein</fullName>
    </submittedName>
</protein>
<dbReference type="EMBL" id="FOGB01000001">
    <property type="protein sequence ID" value="SEQ12972.1"/>
    <property type="molecule type" value="Genomic_DNA"/>
</dbReference>
<name>A0A1H9DHI9_9GAMM</name>